<accession>A0A0B7BBW6</accession>
<reference evidence="1" key="1">
    <citation type="submission" date="2014-12" db="EMBL/GenBank/DDBJ databases">
        <title>Insight into the proteome of Arion vulgaris.</title>
        <authorList>
            <person name="Aradska J."/>
            <person name="Bulat T."/>
            <person name="Smidak R."/>
            <person name="Sarate P."/>
            <person name="Gangsoo J."/>
            <person name="Sialana F."/>
            <person name="Bilban M."/>
            <person name="Lubec G."/>
        </authorList>
    </citation>
    <scope>NUCLEOTIDE SEQUENCE</scope>
    <source>
        <tissue evidence="1">Skin</tissue>
    </source>
</reference>
<organism evidence="1">
    <name type="scientific">Arion vulgaris</name>
    <dbReference type="NCBI Taxonomy" id="1028688"/>
    <lineage>
        <taxon>Eukaryota</taxon>
        <taxon>Metazoa</taxon>
        <taxon>Spiralia</taxon>
        <taxon>Lophotrochozoa</taxon>
        <taxon>Mollusca</taxon>
        <taxon>Gastropoda</taxon>
        <taxon>Heterobranchia</taxon>
        <taxon>Euthyneura</taxon>
        <taxon>Panpulmonata</taxon>
        <taxon>Eupulmonata</taxon>
        <taxon>Stylommatophora</taxon>
        <taxon>Helicina</taxon>
        <taxon>Arionoidea</taxon>
        <taxon>Arionidae</taxon>
        <taxon>Arion</taxon>
    </lineage>
</organism>
<sequence>MQEEEEELTSLWSILDYAHGQRSLKKTQNGTQQIKKFLVKKMKIIERDLCIELRTRQHYSLISDLQEKQGYMVL</sequence>
<gene>
    <name evidence="1" type="primary">ORF172886</name>
</gene>
<evidence type="ECO:0000313" key="1">
    <source>
        <dbReference type="EMBL" id="CEK89786.1"/>
    </source>
</evidence>
<protein>
    <submittedName>
        <fullName evidence="1">Uncharacterized protein</fullName>
    </submittedName>
</protein>
<dbReference type="AlphaFoldDB" id="A0A0B7BBW6"/>
<name>A0A0B7BBW6_9EUPU</name>
<dbReference type="EMBL" id="HACG01042921">
    <property type="protein sequence ID" value="CEK89786.1"/>
    <property type="molecule type" value="Transcribed_RNA"/>
</dbReference>
<feature type="non-terminal residue" evidence="1">
    <location>
        <position position="74"/>
    </location>
</feature>
<proteinExistence type="predicted"/>